<sequence length="148" mass="14654">MTASDASSRRVPAALLLAAVVLITGCAGTDESEAGARSSSSSPASTTTAATSPAPSTTAAPAGTNIAVSYVGGQVTGDSGRVPVTPGDLVTITVTSDVADEVHLHGYDLSAPVGPDTMSTLTFQASISGVFEVELEELGTLLFTLQVG</sequence>
<gene>
    <name evidence="3" type="ORF">GCU60_18255</name>
</gene>
<dbReference type="Gene3D" id="2.60.40.420">
    <property type="entry name" value="Cupredoxins - blue copper proteins"/>
    <property type="match status" value="1"/>
</dbReference>
<protein>
    <submittedName>
        <fullName evidence="3">Uncharacterized protein</fullName>
    </submittedName>
</protein>
<keyword evidence="2" id="KW-0732">Signal</keyword>
<dbReference type="RefSeq" id="WP_163207834.1">
    <property type="nucleotide sequence ID" value="NZ_JAAGWG010000039.1"/>
</dbReference>
<evidence type="ECO:0000256" key="1">
    <source>
        <dbReference type="SAM" id="MobiDB-lite"/>
    </source>
</evidence>
<dbReference type="Proteomes" id="UP000479241">
    <property type="component" value="Unassembled WGS sequence"/>
</dbReference>
<feature type="compositionally biased region" description="Low complexity" evidence="1">
    <location>
        <begin position="38"/>
        <end position="62"/>
    </location>
</feature>
<reference evidence="3 4" key="1">
    <citation type="submission" date="2019-12" db="EMBL/GenBank/DDBJ databases">
        <title>the WGS of Blastococcus saxobsidens 67B17.</title>
        <authorList>
            <person name="Jiang Z."/>
        </authorList>
    </citation>
    <scope>NUCLEOTIDE SEQUENCE [LARGE SCALE GENOMIC DNA]</scope>
    <source>
        <strain evidence="3 4">67B17</strain>
    </source>
</reference>
<organism evidence="3 4">
    <name type="scientific">Blastococcus saxobsidens</name>
    <dbReference type="NCBI Taxonomy" id="138336"/>
    <lineage>
        <taxon>Bacteria</taxon>
        <taxon>Bacillati</taxon>
        <taxon>Actinomycetota</taxon>
        <taxon>Actinomycetes</taxon>
        <taxon>Geodermatophilales</taxon>
        <taxon>Geodermatophilaceae</taxon>
        <taxon>Blastococcus</taxon>
    </lineage>
</organism>
<feature type="chain" id="PRO_5039043014" evidence="2">
    <location>
        <begin position="30"/>
        <end position="148"/>
    </location>
</feature>
<evidence type="ECO:0000313" key="4">
    <source>
        <dbReference type="Proteomes" id="UP000479241"/>
    </source>
</evidence>
<dbReference type="SUPFAM" id="SSF49503">
    <property type="entry name" value="Cupredoxins"/>
    <property type="match status" value="1"/>
</dbReference>
<proteinExistence type="predicted"/>
<feature type="region of interest" description="Disordered" evidence="1">
    <location>
        <begin position="30"/>
        <end position="62"/>
    </location>
</feature>
<name>A0A6L9W873_9ACTN</name>
<dbReference type="AlphaFoldDB" id="A0A6L9W873"/>
<feature type="signal peptide" evidence="2">
    <location>
        <begin position="1"/>
        <end position="29"/>
    </location>
</feature>
<dbReference type="InterPro" id="IPR008972">
    <property type="entry name" value="Cupredoxin"/>
</dbReference>
<comment type="caution">
    <text evidence="3">The sequence shown here is derived from an EMBL/GenBank/DDBJ whole genome shotgun (WGS) entry which is preliminary data.</text>
</comment>
<evidence type="ECO:0000313" key="3">
    <source>
        <dbReference type="EMBL" id="NEK87684.1"/>
    </source>
</evidence>
<dbReference type="EMBL" id="JAAGWG010000039">
    <property type="protein sequence ID" value="NEK87684.1"/>
    <property type="molecule type" value="Genomic_DNA"/>
</dbReference>
<evidence type="ECO:0000256" key="2">
    <source>
        <dbReference type="SAM" id="SignalP"/>
    </source>
</evidence>
<accession>A0A6L9W873</accession>